<comment type="caution">
    <text evidence="1">The sequence shown here is derived from an EMBL/GenBank/DDBJ whole genome shotgun (WGS) entry which is preliminary data.</text>
</comment>
<evidence type="ECO:0000313" key="1">
    <source>
        <dbReference type="EMBL" id="MFC5912604.1"/>
    </source>
</evidence>
<reference evidence="2" key="1">
    <citation type="journal article" date="2019" name="Int. J. Syst. Evol. Microbiol.">
        <title>The Global Catalogue of Microorganisms (GCM) 10K type strain sequencing project: providing services to taxonomists for standard genome sequencing and annotation.</title>
        <authorList>
            <consortium name="The Broad Institute Genomics Platform"/>
            <consortium name="The Broad Institute Genome Sequencing Center for Infectious Disease"/>
            <person name="Wu L."/>
            <person name="Ma J."/>
        </authorList>
    </citation>
    <scope>NUCLEOTIDE SEQUENCE [LARGE SCALE GENOMIC DNA]</scope>
    <source>
        <strain evidence="2">JCM 4147</strain>
    </source>
</reference>
<dbReference type="Proteomes" id="UP001596200">
    <property type="component" value="Unassembled WGS sequence"/>
</dbReference>
<name>A0ABW1GH48_9ACTN</name>
<dbReference type="RefSeq" id="WP_344513904.1">
    <property type="nucleotide sequence ID" value="NZ_BAAATU010000027.1"/>
</dbReference>
<protein>
    <submittedName>
        <fullName evidence="1">Uncharacterized protein</fullName>
    </submittedName>
</protein>
<gene>
    <name evidence="1" type="ORF">ACFP1B_04005</name>
</gene>
<keyword evidence="2" id="KW-1185">Reference proteome</keyword>
<organism evidence="1 2">
    <name type="scientific">Streptomyces pulveraceus</name>
    <dbReference type="NCBI Taxonomy" id="68258"/>
    <lineage>
        <taxon>Bacteria</taxon>
        <taxon>Bacillati</taxon>
        <taxon>Actinomycetota</taxon>
        <taxon>Actinomycetes</taxon>
        <taxon>Kitasatosporales</taxon>
        <taxon>Streptomycetaceae</taxon>
        <taxon>Streptomyces</taxon>
    </lineage>
</organism>
<dbReference type="EMBL" id="JBHSPU010000003">
    <property type="protein sequence ID" value="MFC5912604.1"/>
    <property type="molecule type" value="Genomic_DNA"/>
</dbReference>
<proteinExistence type="predicted"/>
<sequence length="384" mass="40518">MAPACPDIPIVVLPSNNAVSCRTAPAAPVRAALTAAVDALTHLQDQLLNPKGAGPALREALDAAVARTGRLAAEAAVTPMDTASLIPIVPNHDYFGVRTADIDDAYRVSEISTVIARTLADLGGARLDLNDQAAEVRAMVLILKGLSPQDGPPAPEPPAAPAERAPYRVGDDELTRWVITHHFYFVLNLAAASAVSRATTALAEQDRDTAVTALREAAVLVRGFTAAMIHSGDMSSACYDAMVRPTMQPPAVPAALTGRTQPEHKAFRRAMRKLVTVSAEPYAELAAADPEIALARDILLDADLQDIERHVVITAALVGDDQSIVQGDEAAESAIAILRTMRHVRATAYYDLMRFGDGVEIVPRTALRPAGPSDSDASPQSTVG</sequence>
<accession>A0ABW1GH48</accession>
<evidence type="ECO:0000313" key="2">
    <source>
        <dbReference type="Proteomes" id="UP001596200"/>
    </source>
</evidence>